<sequence>MSALKDRITEQVKTSMKARELEKVKVLRNIQSVIKQIEIDRKIDLDDAGVLEILQKQLKQRQESLKVFQDNGREDLAQKEQFEINIIDEFMPQQMSESELAELINQEIAAQGASSMQDMGKVMGALKTKTAGRADPAVMSQLVKKALMG</sequence>
<reference evidence="2" key="1">
    <citation type="submission" date="2017-02" db="EMBL/GenBank/DDBJ databases">
        <authorList>
            <person name="Mornico D."/>
        </authorList>
    </citation>
    <scope>NUCLEOTIDE SEQUENCE [LARGE SCALE GENOMIC DNA]</scope>
</reference>
<dbReference type="OrthoDB" id="9788127at2"/>
<dbReference type="AlphaFoldDB" id="A0A1R4EFC5"/>
<organism evidence="1 2">
    <name type="scientific">Psychrobacter pasteurii</name>
    <dbReference type="NCBI Taxonomy" id="1945520"/>
    <lineage>
        <taxon>Bacteria</taxon>
        <taxon>Pseudomonadati</taxon>
        <taxon>Pseudomonadota</taxon>
        <taxon>Gammaproteobacteria</taxon>
        <taxon>Moraxellales</taxon>
        <taxon>Moraxellaceae</taxon>
        <taxon>Psychrobacter</taxon>
    </lineage>
</organism>
<accession>A0A1R4EFC5</accession>
<dbReference type="InterPro" id="IPR023168">
    <property type="entry name" value="GatB_Yqey_C_2"/>
</dbReference>
<dbReference type="Gene3D" id="1.10.10.410">
    <property type="match status" value="1"/>
</dbReference>
<dbReference type="GO" id="GO:0016884">
    <property type="term" value="F:carbon-nitrogen ligase activity, with glutamine as amido-N-donor"/>
    <property type="evidence" value="ECO:0007669"/>
    <property type="project" value="InterPro"/>
</dbReference>
<protein>
    <submittedName>
        <fullName evidence="1">Yqey-like protein</fullName>
    </submittedName>
</protein>
<gene>
    <name evidence="1" type="ORF">A1019T_01070</name>
</gene>
<dbReference type="SUPFAM" id="SSF89095">
    <property type="entry name" value="GatB/YqeY motif"/>
    <property type="match status" value="1"/>
</dbReference>
<dbReference type="PANTHER" id="PTHR28055">
    <property type="entry name" value="ALTERED INHERITANCE OF MITOCHONDRIA PROTEIN 41, MITOCHONDRIAL"/>
    <property type="match status" value="1"/>
</dbReference>
<dbReference type="Pfam" id="PF09424">
    <property type="entry name" value="YqeY"/>
    <property type="match status" value="1"/>
</dbReference>
<evidence type="ECO:0000313" key="1">
    <source>
        <dbReference type="EMBL" id="SJM37099.1"/>
    </source>
</evidence>
<dbReference type="Proteomes" id="UP000188169">
    <property type="component" value="Unassembled WGS sequence"/>
</dbReference>
<dbReference type="InterPro" id="IPR042184">
    <property type="entry name" value="YqeY/Aim41_N"/>
</dbReference>
<dbReference type="RefSeq" id="WP_077448504.1">
    <property type="nucleotide sequence ID" value="NZ_FUGD01000072.1"/>
</dbReference>
<proteinExistence type="predicted"/>
<keyword evidence="2" id="KW-1185">Reference proteome</keyword>
<dbReference type="InterPro" id="IPR003789">
    <property type="entry name" value="Asn/Gln_tRNA_amidoTrase-B-like"/>
</dbReference>
<dbReference type="EMBL" id="FUGD01000072">
    <property type="protein sequence ID" value="SJM37099.1"/>
    <property type="molecule type" value="Genomic_DNA"/>
</dbReference>
<dbReference type="STRING" id="1945520.A1019T_01070"/>
<evidence type="ECO:0000313" key="2">
    <source>
        <dbReference type="Proteomes" id="UP000188169"/>
    </source>
</evidence>
<dbReference type="Gene3D" id="1.10.1510.10">
    <property type="entry name" value="Uncharacterised protein YqeY/AIM41 PF09424, N-terminal domain"/>
    <property type="match status" value="1"/>
</dbReference>
<name>A0A1R4EFC5_9GAMM</name>
<dbReference type="PANTHER" id="PTHR28055:SF1">
    <property type="entry name" value="ALTERED INHERITANCE OF MITOCHONDRIA PROTEIN 41, MITOCHONDRIAL"/>
    <property type="match status" value="1"/>
</dbReference>
<dbReference type="InterPro" id="IPR019004">
    <property type="entry name" value="YqeY/Aim41"/>
</dbReference>